<dbReference type="OrthoDB" id="677810at2"/>
<dbReference type="EMBL" id="RBDY01000001">
    <property type="protein sequence ID" value="RKN27374.1"/>
    <property type="molecule type" value="Genomic_DNA"/>
</dbReference>
<gene>
    <name evidence="3" type="ORF">D7318_00170</name>
    <name evidence="2" type="ORF">D7319_02725</name>
</gene>
<reference evidence="4 5" key="1">
    <citation type="submission" date="2018-09" db="EMBL/GenBank/DDBJ databases">
        <title>Streptomyces sp. nov. DS1-2, an endophytic actinomycete isolated from roots of Dendrobium scabrilingue.</title>
        <authorList>
            <person name="Kuncharoen N."/>
            <person name="Kudo T."/>
            <person name="Ohkuma M."/>
            <person name="Yuki M."/>
            <person name="Tanasupawat S."/>
        </authorList>
    </citation>
    <scope>NUCLEOTIDE SEQUENCE [LARGE SCALE GENOMIC DNA]</scope>
    <source>
        <strain evidence="2 5">AZ1-7</strain>
        <strain evidence="3 4">DS1-2</strain>
    </source>
</reference>
<evidence type="ECO:0000313" key="4">
    <source>
        <dbReference type="Proteomes" id="UP000268652"/>
    </source>
</evidence>
<dbReference type="AlphaFoldDB" id="A0A3A9WI36"/>
<protein>
    <submittedName>
        <fullName evidence="2">Acyl carrier protein</fullName>
    </submittedName>
</protein>
<dbReference type="Proteomes" id="UP000268652">
    <property type="component" value="Unassembled WGS sequence"/>
</dbReference>
<organism evidence="2 5">
    <name type="scientific">Streptomyces radicis</name>
    <dbReference type="NCBI Taxonomy" id="1750517"/>
    <lineage>
        <taxon>Bacteria</taxon>
        <taxon>Bacillati</taxon>
        <taxon>Actinomycetota</taxon>
        <taxon>Actinomycetes</taxon>
        <taxon>Kitasatosporales</taxon>
        <taxon>Streptomycetaceae</taxon>
        <taxon>Streptomyces</taxon>
    </lineage>
</organism>
<evidence type="ECO:0000313" key="5">
    <source>
        <dbReference type="Proteomes" id="UP000275024"/>
    </source>
</evidence>
<comment type="caution">
    <text evidence="2">The sequence shown here is derived from an EMBL/GenBank/DDBJ whole genome shotgun (WGS) entry which is preliminary data.</text>
</comment>
<evidence type="ECO:0000313" key="3">
    <source>
        <dbReference type="EMBL" id="RKN27374.1"/>
    </source>
</evidence>
<dbReference type="Pfam" id="PF00550">
    <property type="entry name" value="PP-binding"/>
    <property type="match status" value="1"/>
</dbReference>
<dbReference type="RefSeq" id="WP_120694742.1">
    <property type="nucleotide sequence ID" value="NZ_RBDX01000001.1"/>
</dbReference>
<dbReference type="PROSITE" id="PS50075">
    <property type="entry name" value="CARRIER"/>
    <property type="match status" value="1"/>
</dbReference>
<dbReference type="Proteomes" id="UP000275024">
    <property type="component" value="Unassembled WGS sequence"/>
</dbReference>
<dbReference type="InterPro" id="IPR036736">
    <property type="entry name" value="ACP-like_sf"/>
</dbReference>
<dbReference type="Gene3D" id="1.10.1200.10">
    <property type="entry name" value="ACP-like"/>
    <property type="match status" value="1"/>
</dbReference>
<keyword evidence="4" id="KW-1185">Reference proteome</keyword>
<dbReference type="SUPFAM" id="SSF47336">
    <property type="entry name" value="ACP-like"/>
    <property type="match status" value="1"/>
</dbReference>
<sequence>MSEQTGTRIRDFILTRFPGVELDDRVDIFTLGFVNSLFAMELVMFLEKEFDLRIPNEEMSLDNFRTVEGMSALVARVRAGASAGAGPA</sequence>
<proteinExistence type="predicted"/>
<dbReference type="EMBL" id="RBDX01000001">
    <property type="protein sequence ID" value="RKN12861.1"/>
    <property type="molecule type" value="Genomic_DNA"/>
</dbReference>
<evidence type="ECO:0000313" key="2">
    <source>
        <dbReference type="EMBL" id="RKN12861.1"/>
    </source>
</evidence>
<accession>A0A3A9WI36</accession>
<dbReference type="InterPro" id="IPR009081">
    <property type="entry name" value="PP-bd_ACP"/>
</dbReference>
<evidence type="ECO:0000259" key="1">
    <source>
        <dbReference type="PROSITE" id="PS50075"/>
    </source>
</evidence>
<feature type="domain" description="Carrier" evidence="1">
    <location>
        <begin position="1"/>
        <end position="78"/>
    </location>
</feature>
<name>A0A3A9WI36_9ACTN</name>